<dbReference type="GO" id="GO:0009927">
    <property type="term" value="F:histidine phosphotransfer kinase activity"/>
    <property type="evidence" value="ECO:0007669"/>
    <property type="project" value="UniProtKB-UniRule"/>
</dbReference>
<dbReference type="PROSITE" id="PS50894">
    <property type="entry name" value="HPT"/>
    <property type="match status" value="1"/>
</dbReference>
<dbReference type="STRING" id="218851.A0A2G5D4C4"/>
<keyword evidence="2 6" id="KW-0932">Cytokinin signaling pathway</keyword>
<dbReference type="InParanoid" id="A0A2G5D4C4"/>
<accession>A0A2G5D4C4</accession>
<dbReference type="GO" id="GO:0000160">
    <property type="term" value="P:phosphorelay signal transduction system"/>
    <property type="evidence" value="ECO:0007669"/>
    <property type="project" value="UniProtKB-UniRule"/>
</dbReference>
<name>A0A2G5D4C4_AQUCA</name>
<evidence type="ECO:0000256" key="5">
    <source>
        <dbReference type="PROSITE-ProRule" id="PRU00110"/>
    </source>
</evidence>
<evidence type="ECO:0000256" key="4">
    <source>
        <dbReference type="ARBA" id="ARBA00023242"/>
    </source>
</evidence>
<dbReference type="EMBL" id="KZ305045">
    <property type="protein sequence ID" value="PIA38366.1"/>
    <property type="molecule type" value="Genomic_DNA"/>
</dbReference>
<keyword evidence="5" id="KW-0597">Phosphoprotein</keyword>
<dbReference type="PANTHER" id="PTHR28242">
    <property type="entry name" value="PHOSPHORELAY INTERMEDIATE PROTEIN YPD1"/>
    <property type="match status" value="1"/>
</dbReference>
<keyword evidence="3 6" id="KW-0902">Two-component regulatory system</keyword>
<dbReference type="SUPFAM" id="SSF47226">
    <property type="entry name" value="Histidine-containing phosphotransfer domain, HPT domain"/>
    <property type="match status" value="1"/>
</dbReference>
<reference evidence="8 9" key="1">
    <citation type="submission" date="2017-09" db="EMBL/GenBank/DDBJ databases">
        <title>WGS assembly of Aquilegia coerulea Goldsmith.</title>
        <authorList>
            <person name="Hodges S."/>
            <person name="Kramer E."/>
            <person name="Nordborg M."/>
            <person name="Tomkins J."/>
            <person name="Borevitz J."/>
            <person name="Derieg N."/>
            <person name="Yan J."/>
            <person name="Mihaltcheva S."/>
            <person name="Hayes R.D."/>
            <person name="Rokhsar D."/>
        </authorList>
    </citation>
    <scope>NUCLEOTIDE SEQUENCE [LARGE SCALE GENOMIC DNA]</scope>
    <source>
        <strain evidence="9">cv. Goldsmith</strain>
    </source>
</reference>
<dbReference type="InterPro" id="IPR045871">
    <property type="entry name" value="AHP1-5/YPD1"/>
</dbReference>
<dbReference type="InterPro" id="IPR036641">
    <property type="entry name" value="HPT_dom_sf"/>
</dbReference>
<evidence type="ECO:0000256" key="1">
    <source>
        <dbReference type="ARBA" id="ARBA00022490"/>
    </source>
</evidence>
<evidence type="ECO:0000313" key="8">
    <source>
        <dbReference type="EMBL" id="PIA38366.1"/>
    </source>
</evidence>
<dbReference type="AlphaFoldDB" id="A0A2G5D4C4"/>
<feature type="modified residue" description="Phosphohistidine" evidence="5">
    <location>
        <position position="61"/>
    </location>
</feature>
<evidence type="ECO:0000313" key="9">
    <source>
        <dbReference type="Proteomes" id="UP000230069"/>
    </source>
</evidence>
<dbReference type="OrthoDB" id="1673781at2759"/>
<dbReference type="FunFam" id="1.20.120.160:FF:000001">
    <property type="entry name" value="Histidine-containing phosphotransfer protein 1"/>
    <property type="match status" value="1"/>
</dbReference>
<dbReference type="GO" id="GO:0005829">
    <property type="term" value="C:cytosol"/>
    <property type="evidence" value="ECO:0007669"/>
    <property type="project" value="UniProtKB-SubCell"/>
</dbReference>
<dbReference type="Gene3D" id="1.20.120.160">
    <property type="entry name" value="HPT domain"/>
    <property type="match status" value="1"/>
</dbReference>
<protein>
    <recommendedName>
        <fullName evidence="6">Histidine-containing phosphotransfer protein</fullName>
    </recommendedName>
</protein>
<keyword evidence="4" id="KW-0539">Nucleus</keyword>
<dbReference type="GO" id="GO:0043424">
    <property type="term" value="F:protein histidine kinase binding"/>
    <property type="evidence" value="ECO:0007669"/>
    <property type="project" value="UniProtKB-UniRule"/>
</dbReference>
<dbReference type="GO" id="GO:0005634">
    <property type="term" value="C:nucleus"/>
    <property type="evidence" value="ECO:0007669"/>
    <property type="project" value="UniProtKB-SubCell"/>
</dbReference>
<proteinExistence type="predicted"/>
<evidence type="ECO:0000256" key="3">
    <source>
        <dbReference type="ARBA" id="ARBA00023012"/>
    </source>
</evidence>
<dbReference type="PANTHER" id="PTHR28242:SF52">
    <property type="entry name" value="PHOSPHORELAY INTERMEDIATE PROTEIN YPD1"/>
    <property type="match status" value="1"/>
</dbReference>
<comment type="domain">
    <text evidence="6">Histidine-containing phosphotransfer domain (HPt) contains an active histidine that mediates the phosphotransfer.</text>
</comment>
<dbReference type="Pfam" id="PF01627">
    <property type="entry name" value="Hpt"/>
    <property type="match status" value="1"/>
</dbReference>
<dbReference type="GO" id="GO:0009736">
    <property type="term" value="P:cytokinin-activated signaling pathway"/>
    <property type="evidence" value="ECO:0007669"/>
    <property type="project" value="UniProtKB-KW"/>
</dbReference>
<comment type="subcellular location">
    <subcellularLocation>
        <location evidence="6">Cytoplasm</location>
        <location evidence="6">Cytosol</location>
    </subcellularLocation>
    <subcellularLocation>
        <location evidence="6">Nucleus</location>
    </subcellularLocation>
</comment>
<dbReference type="Proteomes" id="UP000230069">
    <property type="component" value="Unassembled WGS sequence"/>
</dbReference>
<dbReference type="InterPro" id="IPR008207">
    <property type="entry name" value="Sig_transdc_His_kin_Hpt_dom"/>
</dbReference>
<feature type="domain" description="HPt" evidence="7">
    <location>
        <begin position="20"/>
        <end position="118"/>
    </location>
</feature>
<keyword evidence="9" id="KW-1185">Reference proteome</keyword>
<evidence type="ECO:0000256" key="6">
    <source>
        <dbReference type="RuleBase" id="RU369004"/>
    </source>
</evidence>
<evidence type="ECO:0000259" key="7">
    <source>
        <dbReference type="PROSITE" id="PS50894"/>
    </source>
</evidence>
<sequence>MDGFLDDYFSQLLRLQNDGSPGFVIEVFTLFFDRAQNLICEINRAMEQPTVDLKRVDYFLHELKGSSSSVGAHRVTEICIAFIDLCKEQNLEECFRSMQKLTEEYSLLQHKLKVLFNWEKQILEAGGSIP</sequence>
<evidence type="ECO:0000256" key="2">
    <source>
        <dbReference type="ARBA" id="ARBA00022864"/>
    </source>
</evidence>
<keyword evidence="1" id="KW-0963">Cytoplasm</keyword>
<gene>
    <name evidence="8" type="ORF">AQUCO_02800214v1</name>
</gene>
<comment type="function">
    <text evidence="6">Functions as a two-component phosphorelay mediators between cytokinin sensor histidine kinases and response regulators (B-type ARRs). Plays an important role in propagating cytokinin signal transduction.</text>
</comment>
<organism evidence="8 9">
    <name type="scientific">Aquilegia coerulea</name>
    <name type="common">Rocky mountain columbine</name>
    <dbReference type="NCBI Taxonomy" id="218851"/>
    <lineage>
        <taxon>Eukaryota</taxon>
        <taxon>Viridiplantae</taxon>
        <taxon>Streptophyta</taxon>
        <taxon>Embryophyta</taxon>
        <taxon>Tracheophyta</taxon>
        <taxon>Spermatophyta</taxon>
        <taxon>Magnoliopsida</taxon>
        <taxon>Ranunculales</taxon>
        <taxon>Ranunculaceae</taxon>
        <taxon>Thalictroideae</taxon>
        <taxon>Aquilegia</taxon>
    </lineage>
</organism>